<reference evidence="2 3" key="1">
    <citation type="submission" date="2014-12" db="EMBL/GenBank/DDBJ databases">
        <title>Complete genome sequence of Francisella guanzhouensis strain 08HL01032 isolated from air-conditioning system in China.</title>
        <authorList>
            <person name="Svensson D."/>
            <person name="Ohrman C."/>
            <person name="Backman S."/>
            <person name="Karlsson E."/>
            <person name="Nilsson E."/>
            <person name="Bystrom M."/>
            <person name="Larkeryd A."/>
            <person name="Stenberg P."/>
            <person name="Scholtz H.C."/>
            <person name="Forsman M."/>
            <person name="Sjodin A."/>
        </authorList>
    </citation>
    <scope>NUCLEOTIDE SEQUENCE [LARGE SCALE GENOMIC DNA]</scope>
    <source>
        <strain evidence="2 3">08HL01032</strain>
    </source>
</reference>
<dbReference type="InterPro" id="IPR009057">
    <property type="entry name" value="Homeodomain-like_sf"/>
</dbReference>
<dbReference type="Pfam" id="PF13384">
    <property type="entry name" value="HTH_23"/>
    <property type="match status" value="1"/>
</dbReference>
<dbReference type="AlphaFoldDB" id="A0A0A8EAS6"/>
<gene>
    <name evidence="2" type="ORF">SD28_06415</name>
</gene>
<sequence>MARPIKFPLDFYEYNYVELSKKESNAKNKIRLLAMAHIKEGMSIQETGKALKTPWKTIQSWLWDFRKEGLSGLYVKTTKHKPAKITKEIRDWISDFMEKLYSNSVGGSITGVELHIVVQQHFNVKCCLQTIYNTLHSIGLSWISCRSKHPKSDKEVQELYKKTLQIMSEN</sequence>
<dbReference type="OrthoDB" id="129174at2"/>
<evidence type="ECO:0000313" key="2">
    <source>
        <dbReference type="EMBL" id="AJC49286.1"/>
    </source>
</evidence>
<dbReference type="SUPFAM" id="SSF46689">
    <property type="entry name" value="Homeodomain-like"/>
    <property type="match status" value="1"/>
</dbReference>
<evidence type="ECO:0000259" key="1">
    <source>
        <dbReference type="Pfam" id="PF13592"/>
    </source>
</evidence>
<organism evidence="2 3">
    <name type="scientific">Allofrancisella guangzhouensis</name>
    <dbReference type="NCBI Taxonomy" id="594679"/>
    <lineage>
        <taxon>Bacteria</taxon>
        <taxon>Pseudomonadati</taxon>
        <taxon>Pseudomonadota</taxon>
        <taxon>Gammaproteobacteria</taxon>
        <taxon>Thiotrichales</taxon>
        <taxon>Francisellaceae</taxon>
        <taxon>Allofrancisella</taxon>
    </lineage>
</organism>
<dbReference type="Pfam" id="PF13592">
    <property type="entry name" value="HTH_33"/>
    <property type="match status" value="1"/>
</dbReference>
<dbReference type="Proteomes" id="UP000031104">
    <property type="component" value="Chromosome"/>
</dbReference>
<evidence type="ECO:0000313" key="3">
    <source>
        <dbReference type="Proteomes" id="UP000031104"/>
    </source>
</evidence>
<dbReference type="KEGG" id="fgu:SD28_06415"/>
<dbReference type="EMBL" id="CP010427">
    <property type="protein sequence ID" value="AJC49286.1"/>
    <property type="molecule type" value="Genomic_DNA"/>
</dbReference>
<keyword evidence="3" id="KW-1185">Reference proteome</keyword>
<accession>A0A0A8EAS6</accession>
<name>A0A0A8EAS6_9GAMM</name>
<dbReference type="RefSeq" id="WP_039125205.1">
    <property type="nucleotide sequence ID" value="NZ_CP010427.1"/>
</dbReference>
<feature type="domain" description="Winged helix-turn helix" evidence="1">
    <location>
        <begin position="109"/>
        <end position="163"/>
    </location>
</feature>
<dbReference type="InterPro" id="IPR025959">
    <property type="entry name" value="Winged_HTH_dom"/>
</dbReference>
<dbReference type="HOGENOM" id="CLU_056788_3_2_6"/>
<protein>
    <recommendedName>
        <fullName evidence="1">Winged helix-turn helix domain-containing protein</fullName>
    </recommendedName>
</protein>
<proteinExistence type="predicted"/>